<dbReference type="PRINTS" id="PR00480">
    <property type="entry name" value="ASTACIN"/>
</dbReference>
<evidence type="ECO:0000256" key="1">
    <source>
        <dbReference type="PROSITE-ProRule" id="PRU01211"/>
    </source>
</evidence>
<dbReference type="PROSITE" id="PS51864">
    <property type="entry name" value="ASTACIN"/>
    <property type="match status" value="1"/>
</dbReference>
<comment type="cofactor">
    <cofactor evidence="1 2">
        <name>Zn(2+)</name>
        <dbReference type="ChEBI" id="CHEBI:29105"/>
    </cofactor>
    <text evidence="1 2">Binds 1 zinc ion per subunit.</text>
</comment>
<dbReference type="SUPFAM" id="SSF55486">
    <property type="entry name" value="Metalloproteases ('zincins'), catalytic domain"/>
    <property type="match status" value="1"/>
</dbReference>
<dbReference type="InterPro" id="IPR006026">
    <property type="entry name" value="Peptidase_Metallo"/>
</dbReference>
<feature type="binding site" evidence="1">
    <location>
        <position position="190"/>
    </location>
    <ligand>
        <name>Zn(2+)</name>
        <dbReference type="ChEBI" id="CHEBI:29105"/>
        <note>catalytic</note>
    </ligand>
</feature>
<dbReference type="GO" id="GO:0004222">
    <property type="term" value="F:metalloendopeptidase activity"/>
    <property type="evidence" value="ECO:0007669"/>
    <property type="project" value="UniProtKB-UniRule"/>
</dbReference>
<name>A0A9J7E6L6_SPOLT</name>
<dbReference type="OrthoDB" id="291007at2759"/>
<dbReference type="GO" id="GO:0006508">
    <property type="term" value="P:proteolysis"/>
    <property type="evidence" value="ECO:0007669"/>
    <property type="project" value="UniProtKB-KW"/>
</dbReference>
<dbReference type="InterPro" id="IPR024079">
    <property type="entry name" value="MetalloPept_cat_dom_sf"/>
</dbReference>
<keyword evidence="2" id="KW-0732">Signal</keyword>
<sequence>MLRLIVLAAVFSLSIASPAVTRTRQDIEAFKQFLDGIRKGNDNIVQFQVKRTSHPFTNVEELSGKYQGDIVLDEEDYEMMLQEYAIGRNAYSTSTITTWPYNTVIFEFGDGEFNDAQKAAIWDAARDIEAHTCVKFRYRTASDPIYVKLTGVADGCYANVGYRESRGAHTMNLARTSVGSGCFRHATIVHEFMHILGFVHMQSTYNRDNFVRINGHNVVPGSEHNFDIYKESRVDNLGVDYDYVSCLHYGPYAFTANGRPTIEALQRYTGEMGQRVYVTDKDWLRINRYYNCPGAWN</sequence>
<dbReference type="RefSeq" id="XP_022825106.1">
    <property type="nucleotide sequence ID" value="XM_022969338.1"/>
</dbReference>
<organism evidence="4 5">
    <name type="scientific">Spodoptera litura</name>
    <name type="common">Asian cotton leafworm</name>
    <dbReference type="NCBI Taxonomy" id="69820"/>
    <lineage>
        <taxon>Eukaryota</taxon>
        <taxon>Metazoa</taxon>
        <taxon>Ecdysozoa</taxon>
        <taxon>Arthropoda</taxon>
        <taxon>Hexapoda</taxon>
        <taxon>Insecta</taxon>
        <taxon>Pterygota</taxon>
        <taxon>Neoptera</taxon>
        <taxon>Endopterygota</taxon>
        <taxon>Lepidoptera</taxon>
        <taxon>Glossata</taxon>
        <taxon>Ditrysia</taxon>
        <taxon>Noctuoidea</taxon>
        <taxon>Noctuidae</taxon>
        <taxon>Amphipyrinae</taxon>
        <taxon>Spodoptera</taxon>
    </lineage>
</organism>
<reference evidence="5" key="1">
    <citation type="submission" date="2025-08" db="UniProtKB">
        <authorList>
            <consortium name="RefSeq"/>
        </authorList>
    </citation>
    <scope>IDENTIFICATION</scope>
    <source>
        <strain evidence="5">Ishihara</strain>
        <tissue evidence="5">Whole body</tissue>
    </source>
</reference>
<dbReference type="InterPro" id="IPR001506">
    <property type="entry name" value="Peptidase_M12A"/>
</dbReference>
<keyword evidence="1 2" id="KW-0862">Zinc</keyword>
<feature type="active site" evidence="1">
    <location>
        <position position="191"/>
    </location>
</feature>
<dbReference type="PANTHER" id="PTHR10127:SF814">
    <property type="entry name" value="MEPRIN A SUBUNIT BETA"/>
    <property type="match status" value="1"/>
</dbReference>
<accession>A0A9J7E6L6</accession>
<keyword evidence="1 2" id="KW-0482">Metalloprotease</keyword>
<gene>
    <name evidence="5" type="primary">LOC111355447</name>
</gene>
<evidence type="ECO:0000259" key="3">
    <source>
        <dbReference type="PROSITE" id="PS51864"/>
    </source>
</evidence>
<dbReference type="Proteomes" id="UP000301870">
    <property type="component" value="Chromosome 2"/>
</dbReference>
<feature type="signal peptide" evidence="2">
    <location>
        <begin position="1"/>
        <end position="16"/>
    </location>
</feature>
<feature type="domain" description="Peptidase M12A" evidence="3">
    <location>
        <begin position="89"/>
        <end position="293"/>
    </location>
</feature>
<keyword evidence="1 2" id="KW-0479">Metal-binding</keyword>
<comment type="caution">
    <text evidence="1">Lacks conserved residue(s) required for the propagation of feature annotation.</text>
</comment>
<protein>
    <recommendedName>
        <fullName evidence="2">Metalloendopeptidase</fullName>
        <ecNumber evidence="2">3.4.24.-</ecNumber>
    </recommendedName>
</protein>
<dbReference type="KEGG" id="sliu:111355447"/>
<feature type="binding site" evidence="1">
    <location>
        <position position="194"/>
    </location>
    <ligand>
        <name>Zn(2+)</name>
        <dbReference type="ChEBI" id="CHEBI:29105"/>
        <note>catalytic</note>
    </ligand>
</feature>
<dbReference type="CDD" id="cd04280">
    <property type="entry name" value="ZnMc_astacin_like"/>
    <property type="match status" value="1"/>
</dbReference>
<proteinExistence type="predicted"/>
<feature type="chain" id="PRO_5039962893" description="Metalloendopeptidase" evidence="2">
    <location>
        <begin position="17"/>
        <end position="297"/>
    </location>
</feature>
<dbReference type="Gene3D" id="3.40.390.10">
    <property type="entry name" value="Collagenase (Catalytic Domain)"/>
    <property type="match status" value="1"/>
</dbReference>
<dbReference type="PANTHER" id="PTHR10127">
    <property type="entry name" value="DISCOIDIN, CUB, EGF, LAMININ , AND ZINC METALLOPROTEASE DOMAIN CONTAINING"/>
    <property type="match status" value="1"/>
</dbReference>
<keyword evidence="1 2" id="KW-0645">Protease</keyword>
<feature type="binding site" evidence="1">
    <location>
        <position position="200"/>
    </location>
    <ligand>
        <name>Zn(2+)</name>
        <dbReference type="ChEBI" id="CHEBI:29105"/>
        <note>catalytic</note>
    </ligand>
</feature>
<dbReference type="AlphaFoldDB" id="A0A9J7E6L6"/>
<dbReference type="EC" id="3.4.24.-" evidence="2"/>
<dbReference type="SMART" id="SM00235">
    <property type="entry name" value="ZnMc"/>
    <property type="match status" value="1"/>
</dbReference>
<dbReference type="InterPro" id="IPR034035">
    <property type="entry name" value="Astacin-like_dom"/>
</dbReference>
<keyword evidence="1 2" id="KW-0378">Hydrolase</keyword>
<evidence type="ECO:0000256" key="2">
    <source>
        <dbReference type="RuleBase" id="RU361183"/>
    </source>
</evidence>
<dbReference type="GO" id="GO:0008270">
    <property type="term" value="F:zinc ion binding"/>
    <property type="evidence" value="ECO:0007669"/>
    <property type="project" value="UniProtKB-UniRule"/>
</dbReference>
<evidence type="ECO:0000313" key="5">
    <source>
        <dbReference type="RefSeq" id="XP_022825106.1"/>
    </source>
</evidence>
<keyword evidence="4" id="KW-1185">Reference proteome</keyword>
<dbReference type="Pfam" id="PF01400">
    <property type="entry name" value="Astacin"/>
    <property type="match status" value="1"/>
</dbReference>
<evidence type="ECO:0000313" key="4">
    <source>
        <dbReference type="Proteomes" id="UP000301870"/>
    </source>
</evidence>
<dbReference type="GeneID" id="111355447"/>